<dbReference type="InParanoid" id="C3YCA3"/>
<feature type="compositionally biased region" description="Low complexity" evidence="13">
    <location>
        <begin position="369"/>
        <end position="380"/>
    </location>
</feature>
<feature type="coiled-coil region" evidence="12">
    <location>
        <begin position="197"/>
        <end position="224"/>
    </location>
</feature>
<dbReference type="PANTHER" id="PTHR24202">
    <property type="entry name" value="E3 UBIQUITIN-PROTEIN LIGASE MIB2"/>
    <property type="match status" value="1"/>
</dbReference>
<dbReference type="PROSITE" id="PS00108">
    <property type="entry name" value="PROTEIN_KINASE_ST"/>
    <property type="match status" value="1"/>
</dbReference>
<keyword evidence="12" id="KW-0175">Coiled coil</keyword>
<proteinExistence type="predicted"/>
<dbReference type="Pfam" id="PF07714">
    <property type="entry name" value="PK_Tyr_Ser-Thr"/>
    <property type="match status" value="1"/>
</dbReference>
<dbReference type="GO" id="GO:0005524">
    <property type="term" value="F:ATP binding"/>
    <property type="evidence" value="ECO:0007669"/>
    <property type="project" value="UniProtKB-UniRule"/>
</dbReference>
<dbReference type="SMART" id="SM00588">
    <property type="entry name" value="NEUZ"/>
    <property type="match status" value="1"/>
</dbReference>
<dbReference type="eggNOG" id="KOG0192">
    <property type="taxonomic scope" value="Eukaryota"/>
</dbReference>
<sequence length="2077" mass="230132">MGKDKRGIYRWDCRNCGDCTEFQPSSRGLRCEYCDCAPTHHSKDKTVPVQGYPTDYEERSNEEYMYHQNSPTDRQSSGYDSPGTQYFSNPTQPPAHNIPFAPRNEPCYYQEQPREVYYSYQPRDAVYTGQHQQHGTADRPVLVRPCQQVNGNPQVYFPGGRDPPYHHQAEAHYTFHPPHTRGSDELEIGPSRIDSYAAMMQERLRNLEEEHSNLKNELENLFVSAVPGMDMQPDTQSPVATNQVAAYIRGKPPGWPQPFKNNSDHPSPMKISQTTSQFGPSSDKNVVDQTVDTSRGRQDDTSVETSVVNSSEQPSTAEAKAEVAYINATPTGLLTVEKDSPPNASAGARKPDQFKHGTPSQKTIPTRVTSNNSSGSSKTSRIASVTEIGQPGPNSERDIQKSQANSNSAARNGSPDNPAELAPSVSLPTPAVKQELQAKQPILKLYQNHPTFNTKIHGENICIEQEGTTAHSTNSLCNGICFSRYPIKIGQQIHLMITETKKFTGSLRIGFTFTNPESIDAESLPSHSYPDLAQKPGFWVKPLHDRFAQQGNVVTYKVDSSGDVFYSINAKDRGLFFSGVDVSGRIWAAVDVYGSTIAVKYVDEEAACDKGNRTIQEGDMVRLEVDCVETLKWLQEGHGGLGDLAEFIKQDGVVIRLDDEEDVVVRFNSHKKLWCVNPAALQKVGTTDPDASIIMEGDLVTERAMAGNESINNTGRVKKITVSGDICVRNITGKTAEFTTDFLRKVKRAPGEACEKGLHYWKRGVAKVCTDCGQCTDKGASCNLKASPLRSPGSPCGCGNRVEGCADCGLCRTCAGEPAEEKETEEGELGKLLRALYKRHGVGEEEDTAHGMTKGDKVMVDIDADTFRMLQEESRLHWNEDMRKVIGVEGTVVQSTKNSVTVQYPDGVRWSLVPGCLKRTSPGQHEGRAWIKKGELVRVLNDERKVKRLQEGHGGYKHDMQASLGKTGCVLKVKKHQVKVEVNYKSWWFNAEALTPAMQGSIEEVATVCQLKEGDHVQVDLDVETFKTNQAGHGGYVSKMAELVEQVGVVHQIDMDGDAIVYYPNGTSLGKLASEECGVVDVSGVMEVGDWVKVESDKKKIKHVQERTVTWDEGYYDAAGKVGQVQTTYPFNDVVRVSIEHKGYPLNISLVTKATAQDVHEAFGSGDVASPGVGRGDLVKIGVSVDKLKRMQDGHGGFVDQMEEATGTIGSVSYIDRDGDVYVRFNVRRLCFNPDVLSRVTPVENTFYVGDIVLVESDQDRFKLLQTEEHGGLNSRMLMTCGKTGRLHSIVSQERIRVKVQGKVLETGSQLPSVPQDNMTGAGVAACLCGCGNGDAGCDDCGYCRRCAGELQMRERDDDEQDDVMQKLLQLGDDIGGLFTGPLHEAFMEWLGKKGEKSDTPGHGRGDTPAPPREEMAPVLKKMSQAVELMRKSKSLDSLDVVKNALQNDCFAPFQKYNSIADKRLMADTLANVDGAQIFMDYLRLLSSVSEGNEVTAHSQVQECTEVLQTLLISCTSNSFEFCRAVGRCGLLQMFVQDLVALHKEAQKESTRPKIQFRLIFLANCAQTPDIQEVFTHCDSAEALKPYLRNKDANIRFTTLFCLAFIVENQNMHLIRVNVDGAELIVTLLKDALDSPEHVTLIGDYTCTALEVATMLSALVRNDENKQVFVTNGVVDLLIRLIEIGTDREKEAAILCIQKLAYSDHISTIIKKETRAEQVLRALKHDRGLSSLIRDVAAAALQILREGPPRVVEDQSGGPGIISTINYSDLTVNNVVGKGAFGQVCKGYHKKWMVDVAVKKLNSSSREQSIRRSKALMEEANFMYRARNANRFVVGLYGVCIEDTFTAMVMEYMANGSVGDLMSRVKHVPWALKWRILQETILGMNFLHSLDPQIIHRDLKVQNVLLDEDFHAKISDFGLAEYKPLTSIGDEKGNLCGTITHIAPEHFKNPHMKAGEKFDVYSFGICIWEVITGKRPYREIAIGGQEAIMKHVMKGKRPDRKQIPTEGPNELSFFVHLMENCWHQDAQERPTFRALGEQIQIVTQKTNVQVAEAIQVVLKEQERDTRLKLAADWAADS</sequence>
<dbReference type="eggNOG" id="KOG4625">
    <property type="taxonomic scope" value="Eukaryota"/>
</dbReference>
<keyword evidence="7" id="KW-0863">Zinc-finger</keyword>
<dbReference type="InterPro" id="IPR011009">
    <property type="entry name" value="Kinase-like_dom_sf"/>
</dbReference>
<keyword evidence="6 11" id="KW-0547">Nucleotide-binding</keyword>
<dbReference type="UniPathway" id="UPA00143"/>
<keyword evidence="4" id="KW-0479">Metal-binding</keyword>
<dbReference type="InterPro" id="IPR008271">
    <property type="entry name" value="Ser/Thr_kinase_AS"/>
</dbReference>
<dbReference type="FunFam" id="1.25.10.10:FF:002075">
    <property type="entry name" value="Uncharacterized protein"/>
    <property type="match status" value="1"/>
</dbReference>
<reference evidence="16" key="1">
    <citation type="journal article" date="2008" name="Nature">
        <title>The amphioxus genome and the evolution of the chordate karyotype.</title>
        <authorList>
            <consortium name="US DOE Joint Genome Institute (JGI-PGF)"/>
            <person name="Putnam N.H."/>
            <person name="Butts T."/>
            <person name="Ferrier D.E.K."/>
            <person name="Furlong R.F."/>
            <person name="Hellsten U."/>
            <person name="Kawashima T."/>
            <person name="Robinson-Rechavi M."/>
            <person name="Shoguchi E."/>
            <person name="Terry A."/>
            <person name="Yu J.-K."/>
            <person name="Benito-Gutierrez E.L."/>
            <person name="Dubchak I."/>
            <person name="Garcia-Fernandez J."/>
            <person name="Gibson-Brown J.J."/>
            <person name="Grigoriev I.V."/>
            <person name="Horton A.C."/>
            <person name="de Jong P.J."/>
            <person name="Jurka J."/>
            <person name="Kapitonov V.V."/>
            <person name="Kohara Y."/>
            <person name="Kuroki Y."/>
            <person name="Lindquist E."/>
            <person name="Lucas S."/>
            <person name="Osoegawa K."/>
            <person name="Pennacchio L.A."/>
            <person name="Salamov A.A."/>
            <person name="Satou Y."/>
            <person name="Sauka-Spengler T."/>
            <person name="Schmutz J."/>
            <person name="Shin-I T."/>
            <person name="Toyoda A."/>
            <person name="Bronner-Fraser M."/>
            <person name="Fujiyama A."/>
            <person name="Holland L.Z."/>
            <person name="Holland P.W.H."/>
            <person name="Satoh N."/>
            <person name="Rokhsar D.S."/>
        </authorList>
    </citation>
    <scope>NUCLEOTIDE SEQUENCE [LARGE SCALE GENOMIC DNA]</scope>
    <source>
        <strain evidence="16">S238N-H82</strain>
        <tissue evidence="16">Testes</tissue>
    </source>
</reference>
<dbReference type="PROSITE" id="PS51065">
    <property type="entry name" value="NHR"/>
    <property type="match status" value="1"/>
</dbReference>
<dbReference type="SUPFAM" id="SSF56112">
    <property type="entry name" value="Protein kinase-like (PK-like)"/>
    <property type="match status" value="1"/>
</dbReference>
<dbReference type="InterPro" id="IPR006573">
    <property type="entry name" value="NHR_dom"/>
</dbReference>
<dbReference type="Gene3D" id="2.60.120.920">
    <property type="match status" value="1"/>
</dbReference>
<feature type="region of interest" description="Disordered" evidence="13">
    <location>
        <begin position="251"/>
        <end position="320"/>
    </location>
</feature>
<accession>C3YCA3</accession>
<comment type="pathway">
    <text evidence="1">Protein modification; protein ubiquitination.</text>
</comment>
<dbReference type="InterPro" id="IPR043136">
    <property type="entry name" value="B30.2/SPRY_sf"/>
</dbReference>
<evidence type="ECO:0000259" key="15">
    <source>
        <dbReference type="PROSITE" id="PS51065"/>
    </source>
</evidence>
<dbReference type="Pfam" id="PF07177">
    <property type="entry name" value="Neuralized"/>
    <property type="match status" value="1"/>
</dbReference>
<dbReference type="Gene3D" id="1.10.510.10">
    <property type="entry name" value="Transferase(Phosphotransferase) domain 1"/>
    <property type="match status" value="1"/>
</dbReference>
<evidence type="ECO:0000256" key="12">
    <source>
        <dbReference type="SAM" id="Coils"/>
    </source>
</evidence>
<feature type="compositionally biased region" description="Polar residues" evidence="13">
    <location>
        <begin position="358"/>
        <end position="368"/>
    </location>
</feature>
<dbReference type="InterPro" id="IPR001245">
    <property type="entry name" value="Ser-Thr/Tyr_kinase_cat_dom"/>
</dbReference>
<dbReference type="InterPro" id="IPR011989">
    <property type="entry name" value="ARM-like"/>
</dbReference>
<keyword evidence="2" id="KW-0723">Serine/threonine-protein kinase</keyword>
<keyword evidence="9" id="KW-0862">Zinc</keyword>
<feature type="compositionally biased region" description="Low complexity" evidence="13">
    <location>
        <begin position="303"/>
        <end position="312"/>
    </location>
</feature>
<evidence type="ECO:0000256" key="3">
    <source>
        <dbReference type="ARBA" id="ARBA00022679"/>
    </source>
</evidence>
<evidence type="ECO:0000256" key="1">
    <source>
        <dbReference type="ARBA" id="ARBA00004906"/>
    </source>
</evidence>
<feature type="region of interest" description="Disordered" evidence="13">
    <location>
        <begin position="333"/>
        <end position="425"/>
    </location>
</feature>
<feature type="binding site" evidence="11">
    <location>
        <position position="1800"/>
    </location>
    <ligand>
        <name>ATP</name>
        <dbReference type="ChEBI" id="CHEBI:30616"/>
    </ligand>
</feature>
<dbReference type="InterPro" id="IPR000719">
    <property type="entry name" value="Prot_kinase_dom"/>
</dbReference>
<keyword evidence="3" id="KW-0808">Transferase</keyword>
<feature type="compositionally biased region" description="Polar residues" evidence="13">
    <location>
        <begin position="401"/>
        <end position="415"/>
    </location>
</feature>
<dbReference type="GO" id="GO:0016567">
    <property type="term" value="P:protein ubiquitination"/>
    <property type="evidence" value="ECO:0007669"/>
    <property type="project" value="UniProtKB-UniPathway"/>
</dbReference>
<dbReference type="SUPFAM" id="SSF48371">
    <property type="entry name" value="ARM repeat"/>
    <property type="match status" value="1"/>
</dbReference>
<evidence type="ECO:0000256" key="8">
    <source>
        <dbReference type="ARBA" id="ARBA00022786"/>
    </source>
</evidence>
<evidence type="ECO:0000256" key="7">
    <source>
        <dbReference type="ARBA" id="ARBA00022771"/>
    </source>
</evidence>
<dbReference type="GO" id="GO:0004674">
    <property type="term" value="F:protein serine/threonine kinase activity"/>
    <property type="evidence" value="ECO:0007669"/>
    <property type="project" value="UniProtKB-KW"/>
</dbReference>
<dbReference type="FunFam" id="2.60.120.920:FF:000005">
    <property type="entry name" value="Putative E3 ubiquitin-protein ligase NEURL1B"/>
    <property type="match status" value="1"/>
</dbReference>
<evidence type="ECO:0000256" key="4">
    <source>
        <dbReference type="ARBA" id="ARBA00022723"/>
    </source>
</evidence>
<evidence type="ECO:0000256" key="11">
    <source>
        <dbReference type="PROSITE-ProRule" id="PRU10141"/>
    </source>
</evidence>
<keyword evidence="5" id="KW-0677">Repeat</keyword>
<dbReference type="PROSITE" id="PS50011">
    <property type="entry name" value="PROTEIN_KINASE_DOM"/>
    <property type="match status" value="1"/>
</dbReference>
<dbReference type="STRING" id="7739.C3YCA3"/>
<feature type="compositionally biased region" description="Polar residues" evidence="13">
    <location>
        <begin position="259"/>
        <end position="293"/>
    </location>
</feature>
<dbReference type="InterPro" id="IPR016024">
    <property type="entry name" value="ARM-type_fold"/>
</dbReference>
<dbReference type="InterPro" id="IPR040847">
    <property type="entry name" value="SH3_15"/>
</dbReference>
<name>C3YCA3_BRAFL</name>
<evidence type="ECO:0000256" key="2">
    <source>
        <dbReference type="ARBA" id="ARBA00022527"/>
    </source>
</evidence>
<gene>
    <name evidence="16" type="ORF">BRAFLDRAFT_88035</name>
</gene>
<dbReference type="PANTHER" id="PTHR24202:SF53">
    <property type="entry name" value="E3 UBIQUITIN-PROTEIN LIGASE MIB1"/>
    <property type="match status" value="1"/>
</dbReference>
<evidence type="ECO:0000313" key="16">
    <source>
        <dbReference type="EMBL" id="EEN62135.1"/>
    </source>
</evidence>
<keyword evidence="2" id="KW-0418">Kinase</keyword>
<evidence type="ECO:0000259" key="14">
    <source>
        <dbReference type="PROSITE" id="PS50011"/>
    </source>
</evidence>
<dbReference type="GO" id="GO:0008270">
    <property type="term" value="F:zinc ion binding"/>
    <property type="evidence" value="ECO:0007669"/>
    <property type="project" value="UniProtKB-KW"/>
</dbReference>
<protein>
    <recommendedName>
        <fullName evidence="17">RING-type E3 ubiquitin transferase</fullName>
    </recommendedName>
</protein>
<dbReference type="SMART" id="SM00220">
    <property type="entry name" value="S_TKc"/>
    <property type="match status" value="1"/>
</dbReference>
<organism>
    <name type="scientific">Branchiostoma floridae</name>
    <name type="common">Florida lancelet</name>
    <name type="synonym">Amphioxus</name>
    <dbReference type="NCBI Taxonomy" id="7739"/>
    <lineage>
        <taxon>Eukaryota</taxon>
        <taxon>Metazoa</taxon>
        <taxon>Chordata</taxon>
        <taxon>Cephalochordata</taxon>
        <taxon>Leptocardii</taxon>
        <taxon>Amphioxiformes</taxon>
        <taxon>Branchiostomatidae</taxon>
        <taxon>Branchiostoma</taxon>
    </lineage>
</organism>
<dbReference type="Gene3D" id="1.25.10.10">
    <property type="entry name" value="Leucine-rich Repeat Variant"/>
    <property type="match status" value="1"/>
</dbReference>
<evidence type="ECO:0000256" key="13">
    <source>
        <dbReference type="SAM" id="MobiDB-lite"/>
    </source>
</evidence>
<evidence type="ECO:0008006" key="17">
    <source>
        <dbReference type="Google" id="ProtNLM"/>
    </source>
</evidence>
<feature type="domain" description="Protein kinase" evidence="14">
    <location>
        <begin position="1770"/>
        <end position="2041"/>
    </location>
</feature>
<evidence type="ECO:0000256" key="9">
    <source>
        <dbReference type="ARBA" id="ARBA00022833"/>
    </source>
</evidence>
<evidence type="ECO:0000256" key="6">
    <source>
        <dbReference type="ARBA" id="ARBA00022741"/>
    </source>
</evidence>
<keyword evidence="10 11" id="KW-0067">ATP-binding</keyword>
<dbReference type="InterPro" id="IPR017441">
    <property type="entry name" value="Protein_kinase_ATP_BS"/>
</dbReference>
<evidence type="ECO:0000256" key="5">
    <source>
        <dbReference type="ARBA" id="ARBA00022737"/>
    </source>
</evidence>
<keyword evidence="8" id="KW-0833">Ubl conjugation pathway</keyword>
<evidence type="ECO:0000256" key="10">
    <source>
        <dbReference type="ARBA" id="ARBA00022840"/>
    </source>
</evidence>
<dbReference type="Pfam" id="PF18346">
    <property type="entry name" value="SH3_15"/>
    <property type="match status" value="4"/>
</dbReference>
<dbReference type="PROSITE" id="PS00107">
    <property type="entry name" value="PROTEIN_KINASE_ATP"/>
    <property type="match status" value="1"/>
</dbReference>
<feature type="region of interest" description="Disordered" evidence="13">
    <location>
        <begin position="1394"/>
        <end position="1415"/>
    </location>
</feature>
<dbReference type="EMBL" id="GG666500">
    <property type="protein sequence ID" value="EEN62135.1"/>
    <property type="molecule type" value="Genomic_DNA"/>
</dbReference>
<feature type="domain" description="NHR" evidence="15">
    <location>
        <begin position="449"/>
        <end position="604"/>
    </location>
</feature>